<comment type="caution">
    <text evidence="1">The sequence shown here is derived from an EMBL/GenBank/DDBJ whole genome shotgun (WGS) entry which is preliminary data.</text>
</comment>
<protein>
    <submittedName>
        <fullName evidence="1">Uncharacterized protein</fullName>
    </submittedName>
</protein>
<name>A0AAV4S9J4_CAEEX</name>
<dbReference type="EMBL" id="BPLR01009167">
    <property type="protein sequence ID" value="GIY30029.1"/>
    <property type="molecule type" value="Genomic_DNA"/>
</dbReference>
<dbReference type="AlphaFoldDB" id="A0AAV4S9J4"/>
<accession>A0AAV4S9J4</accession>
<evidence type="ECO:0000313" key="2">
    <source>
        <dbReference type="Proteomes" id="UP001054945"/>
    </source>
</evidence>
<keyword evidence="2" id="KW-1185">Reference proteome</keyword>
<evidence type="ECO:0000313" key="1">
    <source>
        <dbReference type="EMBL" id="GIY30029.1"/>
    </source>
</evidence>
<gene>
    <name evidence="1" type="ORF">CEXT_174311</name>
</gene>
<dbReference type="Proteomes" id="UP001054945">
    <property type="component" value="Unassembled WGS sequence"/>
</dbReference>
<reference evidence="1 2" key="1">
    <citation type="submission" date="2021-06" db="EMBL/GenBank/DDBJ databases">
        <title>Caerostris extrusa draft genome.</title>
        <authorList>
            <person name="Kono N."/>
            <person name="Arakawa K."/>
        </authorList>
    </citation>
    <scope>NUCLEOTIDE SEQUENCE [LARGE SCALE GENOMIC DNA]</scope>
</reference>
<organism evidence="1 2">
    <name type="scientific">Caerostris extrusa</name>
    <name type="common">Bark spider</name>
    <name type="synonym">Caerostris bankana</name>
    <dbReference type="NCBI Taxonomy" id="172846"/>
    <lineage>
        <taxon>Eukaryota</taxon>
        <taxon>Metazoa</taxon>
        <taxon>Ecdysozoa</taxon>
        <taxon>Arthropoda</taxon>
        <taxon>Chelicerata</taxon>
        <taxon>Arachnida</taxon>
        <taxon>Araneae</taxon>
        <taxon>Araneomorphae</taxon>
        <taxon>Entelegynae</taxon>
        <taxon>Araneoidea</taxon>
        <taxon>Araneidae</taxon>
        <taxon>Caerostris</taxon>
    </lineage>
</organism>
<proteinExistence type="predicted"/>
<sequence>MPWGLHLRPKIKWHPSAGVPMMSGTPRTMARRLRQHSAGSDQRPWAPATTTDEKKNVILLITIAFFYSKKVDMIQVDTYQTNFTTRHFKSISAFHRVGSKQQVWYVLTSVVPNSSGRRRFHRDCAPDDLNVRK</sequence>